<dbReference type="GO" id="GO:0004144">
    <property type="term" value="F:diacylglycerol O-acyltransferase activity"/>
    <property type="evidence" value="ECO:0007669"/>
    <property type="project" value="UniProtKB-ARBA"/>
</dbReference>
<sequence>MSLSLSSPIVLHKPSHHPVSFPHSRLPSHSWKIASTKKQSLQELKPLWDDGYGTQTVRDYIEVAKAMAKPDGGPPRWFCPVESGPPLENSPLLLYLPGIDGVGMGMVLHHKAMGKVFRVRCMHIPADDRTAYEDLVEFVGAAVEAERASSPNMPVYLVGDSFGGCLALSVAAAKPAVDIVLILVNPATSFERSQLQPLLPFMDALPAKLLPYLLGATCGDPMKMAGVINATKTTDPPSKQLERFVHELSALPAAVSKLADILPKQTLQWKIKLLKSGAASSNSRLHAVKNEALILASGRDAMLPSKDEAQRLSSLLKNSKVRFFRDNGHLLLMEDGINLLTVIKGNHMYRRSKKRNYVMDFLPPSKSEFHHTFDHLLGMLRLGVSPVMLSTMADGEVVRGLGGVPDEGPVLLVGYHMLVGAEISTVAEEFLREKKVMVHGLAHPMIFGKDMESACQEVSGFDYFKVFGAIPVSAANLCRSLNEKRHVLLYPGGVREALHRKGEAYKLFWPEDPEFVRVAAKYGAKIVPFGVVGEDDVLELLLDYNDLIKIPFLNNVIKSENESLPRVRAGKDVKGKVGEQFFYVPGFYPKVPGRFYFLFGKPMETEGRGDLMTDKERVKEVYLQLKREVERCMAYLIKKRDEDPYRNFLDRLLYRAVSSPIHETPTFDP</sequence>
<keyword evidence="2" id="KW-0808">Transferase</keyword>
<dbReference type="InterPro" id="IPR029058">
    <property type="entry name" value="AB_hydrolase_fold"/>
</dbReference>
<dbReference type="EMBL" id="JBEAFC010000006">
    <property type="protein sequence ID" value="KAL1552017.1"/>
    <property type="molecule type" value="Genomic_DNA"/>
</dbReference>
<dbReference type="PANTHER" id="PTHR22753:SF14">
    <property type="entry name" value="MONOACYLGLYCEROL_DIACYLGLYCEROL O-ACYLTRANSFERASE"/>
    <property type="match status" value="1"/>
</dbReference>
<proteinExistence type="inferred from homology"/>
<dbReference type="InterPro" id="IPR022742">
    <property type="entry name" value="Hydrolase_4"/>
</dbReference>
<dbReference type="SUPFAM" id="SSF53474">
    <property type="entry name" value="alpha/beta-Hydrolases"/>
    <property type="match status" value="1"/>
</dbReference>
<evidence type="ECO:0000256" key="2">
    <source>
        <dbReference type="ARBA" id="ARBA00022679"/>
    </source>
</evidence>
<dbReference type="InterPro" id="IPR007130">
    <property type="entry name" value="DAGAT"/>
</dbReference>
<comment type="similarity">
    <text evidence="1">Belongs to the diacylglycerol acyltransferase family.</text>
</comment>
<accession>A0ABD1H707</accession>
<evidence type="ECO:0000259" key="4">
    <source>
        <dbReference type="Pfam" id="PF12146"/>
    </source>
</evidence>
<dbReference type="Pfam" id="PF03982">
    <property type="entry name" value="DAGAT"/>
    <property type="match status" value="1"/>
</dbReference>
<keyword evidence="3" id="KW-0012">Acyltransferase</keyword>
<comment type="caution">
    <text evidence="5">The sequence shown here is derived from an EMBL/GenBank/DDBJ whole genome shotgun (WGS) entry which is preliminary data.</text>
</comment>
<dbReference type="Pfam" id="PF12146">
    <property type="entry name" value="Hydrolase_4"/>
    <property type="match status" value="1"/>
</dbReference>
<evidence type="ECO:0000313" key="6">
    <source>
        <dbReference type="Proteomes" id="UP001567538"/>
    </source>
</evidence>
<reference evidence="5 6" key="1">
    <citation type="submission" date="2024-06" db="EMBL/GenBank/DDBJ databases">
        <title>A chromosome level genome sequence of Diviner's sage (Salvia divinorum).</title>
        <authorList>
            <person name="Ford S.A."/>
            <person name="Ro D.-K."/>
            <person name="Ness R.W."/>
            <person name="Phillips M.A."/>
        </authorList>
    </citation>
    <scope>NUCLEOTIDE SEQUENCE [LARGE SCALE GENOMIC DNA]</scope>
    <source>
        <strain evidence="5">SAF-2024a</strain>
        <tissue evidence="5">Leaf</tissue>
    </source>
</reference>
<feature type="domain" description="Serine aminopeptidase S33" evidence="4">
    <location>
        <begin position="132"/>
        <end position="334"/>
    </location>
</feature>
<protein>
    <submittedName>
        <fullName evidence="5">Acyltransferase-like protein, chloroplastic</fullName>
    </submittedName>
</protein>
<dbReference type="Proteomes" id="UP001567538">
    <property type="component" value="Unassembled WGS sequence"/>
</dbReference>
<dbReference type="AlphaFoldDB" id="A0ABD1H707"/>
<name>A0ABD1H707_SALDI</name>
<dbReference type="CDD" id="cd07987">
    <property type="entry name" value="LPLAT_MGAT-like"/>
    <property type="match status" value="1"/>
</dbReference>
<dbReference type="Gene3D" id="3.40.50.1820">
    <property type="entry name" value="alpha/beta hydrolase"/>
    <property type="match status" value="1"/>
</dbReference>
<evidence type="ECO:0000313" key="5">
    <source>
        <dbReference type="EMBL" id="KAL1552017.1"/>
    </source>
</evidence>
<dbReference type="PANTHER" id="PTHR22753">
    <property type="entry name" value="TRANSMEMBRANE PROTEIN 68"/>
    <property type="match status" value="1"/>
</dbReference>
<dbReference type="GO" id="GO:0019432">
    <property type="term" value="P:triglyceride biosynthetic process"/>
    <property type="evidence" value="ECO:0007669"/>
    <property type="project" value="UniProtKB-ARBA"/>
</dbReference>
<gene>
    <name evidence="5" type="ORF">AAHA92_12865</name>
</gene>
<evidence type="ECO:0000256" key="1">
    <source>
        <dbReference type="ARBA" id="ARBA00005420"/>
    </source>
</evidence>
<evidence type="ECO:0000256" key="3">
    <source>
        <dbReference type="ARBA" id="ARBA00023315"/>
    </source>
</evidence>
<organism evidence="5 6">
    <name type="scientific">Salvia divinorum</name>
    <name type="common">Maria pastora</name>
    <name type="synonym">Diviner's sage</name>
    <dbReference type="NCBI Taxonomy" id="28513"/>
    <lineage>
        <taxon>Eukaryota</taxon>
        <taxon>Viridiplantae</taxon>
        <taxon>Streptophyta</taxon>
        <taxon>Embryophyta</taxon>
        <taxon>Tracheophyta</taxon>
        <taxon>Spermatophyta</taxon>
        <taxon>Magnoliopsida</taxon>
        <taxon>eudicotyledons</taxon>
        <taxon>Gunneridae</taxon>
        <taxon>Pentapetalae</taxon>
        <taxon>asterids</taxon>
        <taxon>lamiids</taxon>
        <taxon>Lamiales</taxon>
        <taxon>Lamiaceae</taxon>
        <taxon>Nepetoideae</taxon>
        <taxon>Mentheae</taxon>
        <taxon>Salviinae</taxon>
        <taxon>Salvia</taxon>
        <taxon>Salvia subgen. Calosphace</taxon>
    </lineage>
</organism>
<keyword evidence="6" id="KW-1185">Reference proteome</keyword>